<reference evidence="1 2" key="1">
    <citation type="submission" date="2015-10" db="EMBL/GenBank/DDBJ databases">
        <title>Draft genome sequence of Streptomyces griseorubiginosus DSM 40469, type strain for the species Streptomyces griseorubiginosus.</title>
        <authorList>
            <person name="Ruckert C."/>
            <person name="Winkler A."/>
            <person name="Kalinowski J."/>
            <person name="Kampfer P."/>
            <person name="Glaeser S."/>
        </authorList>
    </citation>
    <scope>NUCLEOTIDE SEQUENCE [LARGE SCALE GENOMIC DNA]</scope>
    <source>
        <strain evidence="1 2">DSM 40469</strain>
    </source>
</reference>
<evidence type="ECO:0008006" key="3">
    <source>
        <dbReference type="Google" id="ProtNLM"/>
    </source>
</evidence>
<dbReference type="RefSeq" id="WP_062029417.1">
    <property type="nucleotide sequence ID" value="NZ_JBEYRZ010000008.1"/>
</dbReference>
<comment type="caution">
    <text evidence="1">The sequence shown here is derived from an EMBL/GenBank/DDBJ whole genome shotgun (WGS) entry which is preliminary data.</text>
</comment>
<name>A0A101S5F1_9ACTN</name>
<dbReference type="AlphaFoldDB" id="A0A101S5F1"/>
<keyword evidence="2" id="KW-1185">Reference proteome</keyword>
<accession>A0A124GX00</accession>
<protein>
    <recommendedName>
        <fullName evidence="3">DUF1269 domain-containing protein</fullName>
    </recommendedName>
</protein>
<evidence type="ECO:0000313" key="1">
    <source>
        <dbReference type="EMBL" id="KUN67583.1"/>
    </source>
</evidence>
<sequence length="181" mass="19108">MATLGPVQLLTIEFGPDAAFEGRVLQELAVLEGKGQIRVLDVLFLQKEIDGDTVGLNYEAEGMGETVEALLGLTPRFPDATRGAPQYGPGTRAYGFTPRDLRALAEELLPGTAAAFVLLEHLWAKPLREAIRDAGGLPVAEGFLTPQALAPVAAELLATTQTVDDLTAAQQASGRLTARTG</sequence>
<accession>A0A101S5F1</accession>
<gene>
    <name evidence="1" type="ORF">AQJ54_13580</name>
</gene>
<organism evidence="1 2">
    <name type="scientific">Streptomyces griseorubiginosus</name>
    <dbReference type="NCBI Taxonomy" id="67304"/>
    <lineage>
        <taxon>Bacteria</taxon>
        <taxon>Bacillati</taxon>
        <taxon>Actinomycetota</taxon>
        <taxon>Actinomycetes</taxon>
        <taxon>Kitasatosporales</taxon>
        <taxon>Streptomycetaceae</taxon>
        <taxon>Streptomyces</taxon>
    </lineage>
</organism>
<proteinExistence type="predicted"/>
<dbReference type="EMBL" id="LMWV01000008">
    <property type="protein sequence ID" value="KUN67583.1"/>
    <property type="molecule type" value="Genomic_DNA"/>
</dbReference>
<evidence type="ECO:0000313" key="2">
    <source>
        <dbReference type="Proteomes" id="UP000054375"/>
    </source>
</evidence>
<dbReference type="Proteomes" id="UP000054375">
    <property type="component" value="Unassembled WGS sequence"/>
</dbReference>